<evidence type="ECO:0000259" key="1">
    <source>
        <dbReference type="Pfam" id="PF13524"/>
    </source>
</evidence>
<gene>
    <name evidence="2" type="ORF">S01H1_04477</name>
</gene>
<reference evidence="2" key="1">
    <citation type="journal article" date="2014" name="Front. Microbiol.">
        <title>High frequency of phylogenetically diverse reductive dehalogenase-homologous genes in deep subseafloor sedimentary metagenomes.</title>
        <authorList>
            <person name="Kawai M."/>
            <person name="Futagami T."/>
            <person name="Toyoda A."/>
            <person name="Takaki Y."/>
            <person name="Nishi S."/>
            <person name="Hori S."/>
            <person name="Arai W."/>
            <person name="Tsubouchi T."/>
            <person name="Morono Y."/>
            <person name="Uchiyama I."/>
            <person name="Ito T."/>
            <person name="Fujiyama A."/>
            <person name="Inagaki F."/>
            <person name="Takami H."/>
        </authorList>
    </citation>
    <scope>NUCLEOTIDE SEQUENCE</scope>
    <source>
        <strain evidence="2">Expedition CK06-06</strain>
    </source>
</reference>
<dbReference type="EMBL" id="BARS01002362">
    <property type="protein sequence ID" value="GAF84564.1"/>
    <property type="molecule type" value="Genomic_DNA"/>
</dbReference>
<dbReference type="Pfam" id="PF13524">
    <property type="entry name" value="Glyco_trans_1_2"/>
    <property type="match status" value="1"/>
</dbReference>
<dbReference type="AlphaFoldDB" id="X0SUB7"/>
<organism evidence="2">
    <name type="scientific">marine sediment metagenome</name>
    <dbReference type="NCBI Taxonomy" id="412755"/>
    <lineage>
        <taxon>unclassified sequences</taxon>
        <taxon>metagenomes</taxon>
        <taxon>ecological metagenomes</taxon>
    </lineage>
</organism>
<dbReference type="InterPro" id="IPR055259">
    <property type="entry name" value="YkvP/CgeB_Glyco_trans-like"/>
</dbReference>
<accession>X0SUB7</accession>
<sequence>SSFKPHLVFSQIHNPKYISPAMVKKIRMSSPESVWVNWVGDYWPDKVYRPGIELWKQFDALLPVNMDMLKEMAQYTRTFPYLNTYEEPDEKQLPDVEAYDIVFLGNAYSKPRHDLWKLLDKLRPKYKVGIFGKVYGGFAQINSDGVNHYNYAEGRAIYKKAKLAISTNEFNATGYTSNRYFEITSAGGAMCLHETTPEFFKYVRARAGTHYIQWDDLEHLEKLIYDWLEPMKDKQRKRIAKTAQKHTTTKHCGDARVKYVLTDIVPQLLAKNGENGK</sequence>
<comment type="caution">
    <text evidence="2">The sequence shown here is derived from an EMBL/GenBank/DDBJ whole genome shotgun (WGS) entry which is preliminary data.</text>
</comment>
<protein>
    <recommendedName>
        <fullName evidence="1">Spore protein YkvP/CgeB glycosyl transferase-like domain-containing protein</fullName>
    </recommendedName>
</protein>
<evidence type="ECO:0000313" key="2">
    <source>
        <dbReference type="EMBL" id="GAF84564.1"/>
    </source>
</evidence>
<proteinExistence type="predicted"/>
<feature type="non-terminal residue" evidence="2">
    <location>
        <position position="1"/>
    </location>
</feature>
<feature type="domain" description="Spore protein YkvP/CgeB glycosyl transferase-like" evidence="1">
    <location>
        <begin position="117"/>
        <end position="261"/>
    </location>
</feature>
<name>X0SUB7_9ZZZZ</name>